<sequence>MVAHNPLFHGRWTAKKFNATVINDIWPEVFFFTLVATMVSLVSKLTPHKLIISNQLLTVLGTVLGLVISFRTSSAYERYQDGRKMWTNITIASRNLAQMVWVHVPNQKGSDGATKDIKTLQGVIEKKTMINLIQAFSVSVKHFLRGEPGVYYQDLYPLICFLPRYANIREAHTEEDLLPLWHAANEYEDAHAHHRHSTNVRSAADELVGHRPQRTTSLPEHSREKTVVDEKTVVADNKSETSWFRSLTKSNGAGRRSRRETFDPERVLPDVSSERPLKPARNPPATSLYDYIPLLRFFKWIGRTIVGRAKDPLKVEARRKRKNLDAVESNVPLEICLVLSSYTAHLMQRGLLQPALATGVTNNITMLQDTFSNLDRIRNTPLPFAYQAHLRLSLWLYLLFLPFQIYAAFGYYTIPGTAFASFLLLGFLEIGQEIENPFNYDLNDLDLDAFCLAIQRELHEITAYTNPDPSAYVFNAWNQPFAPYDRRSAADLIKDGSGKYTSPHEHIVAEPGMASIRRTLVNSWREVDKTTRQH</sequence>
<gene>
    <name evidence="10" type="ORF">Hypma_003834</name>
</gene>
<dbReference type="PANTHER" id="PTHR33281">
    <property type="entry name" value="UPF0187 PROTEIN YNEE"/>
    <property type="match status" value="1"/>
</dbReference>
<feature type="transmembrane region" description="Helical" evidence="9">
    <location>
        <begin position="25"/>
        <end position="43"/>
    </location>
</feature>
<evidence type="ECO:0000256" key="1">
    <source>
        <dbReference type="ARBA" id="ARBA00004651"/>
    </source>
</evidence>
<comment type="subcellular location">
    <subcellularLocation>
        <location evidence="1">Cell membrane</location>
        <topology evidence="1">Multi-pass membrane protein</topology>
    </subcellularLocation>
</comment>
<evidence type="ECO:0000256" key="4">
    <source>
        <dbReference type="ARBA" id="ARBA00022692"/>
    </source>
</evidence>
<dbReference type="InterPro" id="IPR044669">
    <property type="entry name" value="YneE/VCCN1/2-like"/>
</dbReference>
<keyword evidence="2" id="KW-0813">Transport</keyword>
<evidence type="ECO:0000256" key="9">
    <source>
        <dbReference type="SAM" id="Phobius"/>
    </source>
</evidence>
<feature type="transmembrane region" description="Helical" evidence="9">
    <location>
        <begin position="50"/>
        <end position="70"/>
    </location>
</feature>
<feature type="transmembrane region" description="Helical" evidence="9">
    <location>
        <begin position="394"/>
        <end position="414"/>
    </location>
</feature>
<keyword evidence="7 9" id="KW-0472">Membrane</keyword>
<dbReference type="PANTHER" id="PTHR33281:SF19">
    <property type="entry name" value="VOLTAGE-DEPENDENT ANION CHANNEL-FORMING PROTEIN YNEE"/>
    <property type="match status" value="1"/>
</dbReference>
<evidence type="ECO:0000313" key="10">
    <source>
        <dbReference type="EMBL" id="RDB27526.1"/>
    </source>
</evidence>
<feature type="compositionally biased region" description="Basic and acidic residues" evidence="8">
    <location>
        <begin position="259"/>
        <end position="277"/>
    </location>
</feature>
<keyword evidence="4 9" id="KW-0812">Transmembrane</keyword>
<dbReference type="Pfam" id="PF25539">
    <property type="entry name" value="Bestrophin_2"/>
    <property type="match status" value="2"/>
</dbReference>
<evidence type="ECO:0000256" key="7">
    <source>
        <dbReference type="ARBA" id="ARBA00023136"/>
    </source>
</evidence>
<evidence type="ECO:0000256" key="2">
    <source>
        <dbReference type="ARBA" id="ARBA00022448"/>
    </source>
</evidence>
<dbReference type="STRING" id="39966.A0A369K9D5"/>
<evidence type="ECO:0000256" key="6">
    <source>
        <dbReference type="ARBA" id="ARBA00023065"/>
    </source>
</evidence>
<reference evidence="10" key="1">
    <citation type="submission" date="2018-04" db="EMBL/GenBank/DDBJ databases">
        <title>Whole genome sequencing of Hypsizygus marmoreus.</title>
        <authorList>
            <person name="Choi I.-G."/>
            <person name="Min B."/>
            <person name="Kim J.-G."/>
            <person name="Kim S."/>
            <person name="Oh Y.-L."/>
            <person name="Kong W.-S."/>
            <person name="Park H."/>
            <person name="Jeong J."/>
            <person name="Song E.-S."/>
        </authorList>
    </citation>
    <scope>NUCLEOTIDE SEQUENCE [LARGE SCALE GENOMIC DNA]</scope>
    <source>
        <strain evidence="10">51987-8</strain>
    </source>
</reference>
<proteinExistence type="predicted"/>
<organism evidence="10 11">
    <name type="scientific">Hypsizygus marmoreus</name>
    <name type="common">White beech mushroom</name>
    <name type="synonym">Agaricus marmoreus</name>
    <dbReference type="NCBI Taxonomy" id="39966"/>
    <lineage>
        <taxon>Eukaryota</taxon>
        <taxon>Fungi</taxon>
        <taxon>Dikarya</taxon>
        <taxon>Basidiomycota</taxon>
        <taxon>Agaricomycotina</taxon>
        <taxon>Agaricomycetes</taxon>
        <taxon>Agaricomycetidae</taxon>
        <taxon>Agaricales</taxon>
        <taxon>Tricholomatineae</taxon>
        <taxon>Lyophyllaceae</taxon>
        <taxon>Hypsizygus</taxon>
    </lineage>
</organism>
<name>A0A369K9D5_HYPMA</name>
<evidence type="ECO:0000313" key="11">
    <source>
        <dbReference type="Proteomes" id="UP000076154"/>
    </source>
</evidence>
<dbReference type="InParanoid" id="A0A369K9D5"/>
<keyword evidence="6" id="KW-0406">Ion transport</keyword>
<evidence type="ECO:0000256" key="8">
    <source>
        <dbReference type="SAM" id="MobiDB-lite"/>
    </source>
</evidence>
<dbReference type="Proteomes" id="UP000076154">
    <property type="component" value="Unassembled WGS sequence"/>
</dbReference>
<dbReference type="OrthoDB" id="1368at2759"/>
<protein>
    <submittedName>
        <fullName evidence="10">Uncharacterized protein</fullName>
    </submittedName>
</protein>
<dbReference type="GO" id="GO:0005254">
    <property type="term" value="F:chloride channel activity"/>
    <property type="evidence" value="ECO:0007669"/>
    <property type="project" value="InterPro"/>
</dbReference>
<comment type="caution">
    <text evidence="10">The sequence shown here is derived from an EMBL/GenBank/DDBJ whole genome shotgun (WGS) entry which is preliminary data.</text>
</comment>
<dbReference type="GO" id="GO:0005886">
    <property type="term" value="C:plasma membrane"/>
    <property type="evidence" value="ECO:0007669"/>
    <property type="project" value="UniProtKB-SubCell"/>
</dbReference>
<dbReference type="EMBL" id="LUEZ02000015">
    <property type="protein sequence ID" value="RDB27526.1"/>
    <property type="molecule type" value="Genomic_DNA"/>
</dbReference>
<feature type="region of interest" description="Disordered" evidence="8">
    <location>
        <begin position="245"/>
        <end position="280"/>
    </location>
</feature>
<evidence type="ECO:0000256" key="5">
    <source>
        <dbReference type="ARBA" id="ARBA00022989"/>
    </source>
</evidence>
<accession>A0A369K9D5</accession>
<keyword evidence="3" id="KW-1003">Cell membrane</keyword>
<keyword evidence="11" id="KW-1185">Reference proteome</keyword>
<evidence type="ECO:0000256" key="3">
    <source>
        <dbReference type="ARBA" id="ARBA00022475"/>
    </source>
</evidence>
<keyword evidence="5 9" id="KW-1133">Transmembrane helix</keyword>
<dbReference type="AlphaFoldDB" id="A0A369K9D5"/>